<keyword evidence="5" id="KW-1185">Reference proteome</keyword>
<evidence type="ECO:0000313" key="5">
    <source>
        <dbReference type="Proteomes" id="UP001218218"/>
    </source>
</evidence>
<keyword evidence="2" id="KW-1133">Transmembrane helix</keyword>
<reference evidence="4" key="1">
    <citation type="submission" date="2023-03" db="EMBL/GenBank/DDBJ databases">
        <title>Massive genome expansion in bonnet fungi (Mycena s.s.) driven by repeated elements and novel gene families across ecological guilds.</title>
        <authorList>
            <consortium name="Lawrence Berkeley National Laboratory"/>
            <person name="Harder C.B."/>
            <person name="Miyauchi S."/>
            <person name="Viragh M."/>
            <person name="Kuo A."/>
            <person name="Thoen E."/>
            <person name="Andreopoulos B."/>
            <person name="Lu D."/>
            <person name="Skrede I."/>
            <person name="Drula E."/>
            <person name="Henrissat B."/>
            <person name="Morin E."/>
            <person name="Kohler A."/>
            <person name="Barry K."/>
            <person name="LaButti K."/>
            <person name="Morin E."/>
            <person name="Salamov A."/>
            <person name="Lipzen A."/>
            <person name="Mereny Z."/>
            <person name="Hegedus B."/>
            <person name="Baldrian P."/>
            <person name="Stursova M."/>
            <person name="Weitz H."/>
            <person name="Taylor A."/>
            <person name="Grigoriev I.V."/>
            <person name="Nagy L.G."/>
            <person name="Martin F."/>
            <person name="Kauserud H."/>
        </authorList>
    </citation>
    <scope>NUCLEOTIDE SEQUENCE</scope>
    <source>
        <strain evidence="4">CBHHK002</strain>
    </source>
</reference>
<dbReference type="GO" id="GO:0031106">
    <property type="term" value="P:septin ring organization"/>
    <property type="evidence" value="ECO:0007669"/>
    <property type="project" value="TreeGrafter"/>
</dbReference>
<feature type="transmembrane region" description="Helical" evidence="2">
    <location>
        <begin position="7"/>
        <end position="29"/>
    </location>
</feature>
<dbReference type="InterPro" id="IPR000219">
    <property type="entry name" value="DH_dom"/>
</dbReference>
<dbReference type="SMART" id="SM00325">
    <property type="entry name" value="RhoGEF"/>
    <property type="match status" value="1"/>
</dbReference>
<keyword evidence="2" id="KW-0472">Membrane</keyword>
<dbReference type="Proteomes" id="UP001218218">
    <property type="component" value="Unassembled WGS sequence"/>
</dbReference>
<keyword evidence="2" id="KW-0812">Transmembrane</keyword>
<dbReference type="GO" id="GO:0005085">
    <property type="term" value="F:guanyl-nucleotide exchange factor activity"/>
    <property type="evidence" value="ECO:0007669"/>
    <property type="project" value="InterPro"/>
</dbReference>
<evidence type="ECO:0000313" key="4">
    <source>
        <dbReference type="EMBL" id="KAJ7320919.1"/>
    </source>
</evidence>
<dbReference type="PANTHER" id="PTHR47339">
    <property type="entry name" value="CELL DIVISION CONTROL PROTEIN 24"/>
    <property type="match status" value="1"/>
</dbReference>
<dbReference type="Pfam" id="PF00621">
    <property type="entry name" value="RhoGEF"/>
    <property type="match status" value="1"/>
</dbReference>
<comment type="caution">
    <text evidence="4">The sequence shown here is derived from an EMBL/GenBank/DDBJ whole genome shotgun (WGS) entry which is preliminary data.</text>
</comment>
<proteinExistence type="predicted"/>
<dbReference type="CDD" id="cd00160">
    <property type="entry name" value="RhoGEF"/>
    <property type="match status" value="1"/>
</dbReference>
<dbReference type="EMBL" id="JARIHO010000053">
    <property type="protein sequence ID" value="KAJ7320919.1"/>
    <property type="molecule type" value="Genomic_DNA"/>
</dbReference>
<dbReference type="GO" id="GO:0005737">
    <property type="term" value="C:cytoplasm"/>
    <property type="evidence" value="ECO:0007669"/>
    <property type="project" value="TreeGrafter"/>
</dbReference>
<dbReference type="InterPro" id="IPR053026">
    <property type="entry name" value="CDC42_GEF"/>
</dbReference>
<evidence type="ECO:0000256" key="1">
    <source>
        <dbReference type="SAM" id="MobiDB-lite"/>
    </source>
</evidence>
<gene>
    <name evidence="4" type="ORF">DFH08DRAFT_1034858</name>
</gene>
<evidence type="ECO:0000259" key="3">
    <source>
        <dbReference type="PROSITE" id="PS50010"/>
    </source>
</evidence>
<dbReference type="GO" id="GO:0000935">
    <property type="term" value="C:division septum"/>
    <property type="evidence" value="ECO:0007669"/>
    <property type="project" value="TreeGrafter"/>
</dbReference>
<sequence>MSLLNNLIINTIETGAITTVLALIQLVLYKVYPSNYMHVTVEFVLGRLTMVRSDYDVWTIITRELVETERKYVRDLELMQKYAVAVSDSGLFPLHTIHLLFSNLAELLTFQRKFLLRLEATEKLPWQEQRWGQHFVEAEEDFGVYEPYCVNWSGNSLADLPTTNRNPPVSNRILHLQKSMTAFNHLMDFRTEFPAFVVKPVSRVCKYPLLIESLRKISSPDTHQHYDELTTGLAAMKRVVERVNNAERVVDNLQIVVDLRRCVVDWKGHEVDTFGSLLLDETFVVSRAGVERKFLVFLFENIIFFCVNAPGVPPPYNRPRRQTTPLLLKGRVLVTDVKQTESVEANQALPVLQRYCPLDVWWEGEHGLEVLTLCFSYKGERSRWEAQLRQLIRECAERRAHEHSLRRKSRQNFTGRDGGGTFNFDEDPVEESPLG</sequence>
<dbReference type="GO" id="GO:0005634">
    <property type="term" value="C:nucleus"/>
    <property type="evidence" value="ECO:0007669"/>
    <property type="project" value="TreeGrafter"/>
</dbReference>
<dbReference type="PROSITE" id="PS50010">
    <property type="entry name" value="DH_2"/>
    <property type="match status" value="1"/>
</dbReference>
<feature type="domain" description="DH" evidence="3">
    <location>
        <begin position="57"/>
        <end position="246"/>
    </location>
</feature>
<dbReference type="InterPro" id="IPR035899">
    <property type="entry name" value="DBL_dom_sf"/>
</dbReference>
<evidence type="ECO:0000256" key="2">
    <source>
        <dbReference type="SAM" id="Phobius"/>
    </source>
</evidence>
<dbReference type="GO" id="GO:0043332">
    <property type="term" value="C:mating projection tip"/>
    <property type="evidence" value="ECO:0007669"/>
    <property type="project" value="TreeGrafter"/>
</dbReference>
<dbReference type="Gene3D" id="2.30.29.30">
    <property type="entry name" value="Pleckstrin-homology domain (PH domain)/Phosphotyrosine-binding domain (PTB)"/>
    <property type="match status" value="1"/>
</dbReference>
<accession>A0AAD7EFM7</accession>
<dbReference type="SUPFAM" id="SSF48065">
    <property type="entry name" value="DBL homology domain (DH-domain)"/>
    <property type="match status" value="1"/>
</dbReference>
<dbReference type="AlphaFoldDB" id="A0AAD7EFM7"/>
<dbReference type="SUPFAM" id="SSF50729">
    <property type="entry name" value="PH domain-like"/>
    <property type="match status" value="1"/>
</dbReference>
<protein>
    <submittedName>
        <fullName evidence="4">Dbl homology domain-containing protein</fullName>
    </submittedName>
</protein>
<dbReference type="InterPro" id="IPR011993">
    <property type="entry name" value="PH-like_dom_sf"/>
</dbReference>
<feature type="region of interest" description="Disordered" evidence="1">
    <location>
        <begin position="406"/>
        <end position="435"/>
    </location>
</feature>
<dbReference type="Gene3D" id="1.20.900.10">
    <property type="entry name" value="Dbl homology (DH) domain"/>
    <property type="match status" value="1"/>
</dbReference>
<name>A0AAD7EFM7_9AGAR</name>
<feature type="compositionally biased region" description="Acidic residues" evidence="1">
    <location>
        <begin position="424"/>
        <end position="435"/>
    </location>
</feature>
<dbReference type="PANTHER" id="PTHR47339:SF1">
    <property type="entry name" value="CELL DIVISION CONTROL PROTEIN 24"/>
    <property type="match status" value="1"/>
</dbReference>
<dbReference type="Pfam" id="PF15411">
    <property type="entry name" value="PH_10"/>
    <property type="match status" value="1"/>
</dbReference>
<dbReference type="GO" id="GO:0030010">
    <property type="term" value="P:establishment of cell polarity"/>
    <property type="evidence" value="ECO:0007669"/>
    <property type="project" value="TreeGrafter"/>
</dbReference>
<organism evidence="4 5">
    <name type="scientific">Mycena albidolilacea</name>
    <dbReference type="NCBI Taxonomy" id="1033008"/>
    <lineage>
        <taxon>Eukaryota</taxon>
        <taxon>Fungi</taxon>
        <taxon>Dikarya</taxon>
        <taxon>Basidiomycota</taxon>
        <taxon>Agaricomycotina</taxon>
        <taxon>Agaricomycetes</taxon>
        <taxon>Agaricomycetidae</taxon>
        <taxon>Agaricales</taxon>
        <taxon>Marasmiineae</taxon>
        <taxon>Mycenaceae</taxon>
        <taxon>Mycena</taxon>
    </lineage>
</organism>